<keyword evidence="2" id="KW-1185">Reference proteome</keyword>
<name>A0ABX1X2I3_9BACT</name>
<evidence type="ECO:0000313" key="1">
    <source>
        <dbReference type="EMBL" id="NOU62299.1"/>
    </source>
</evidence>
<proteinExistence type="predicted"/>
<reference evidence="1 2" key="1">
    <citation type="submission" date="2018-12" db="EMBL/GenBank/DDBJ databases">
        <title>Marinifilum JC070 sp. nov., a marine bacterium isolated from Yongle Blue Hole in the South China Sea.</title>
        <authorList>
            <person name="Fu T."/>
        </authorList>
    </citation>
    <scope>NUCLEOTIDE SEQUENCE [LARGE SCALE GENOMIC DNA]</scope>
    <source>
        <strain evidence="1 2">JC070</strain>
    </source>
</reference>
<sequence>MMYLVCHGKKWKFPPRKQFSIDWAEEGRDVFAVNNSTGQPQEFAIRLGISERHVYRLIACLKDEGIPIKFSRFSNSYLIE</sequence>
<protein>
    <recommendedName>
        <fullName evidence="3">Helix-turn-helix domain-containing protein</fullName>
    </recommendedName>
</protein>
<dbReference type="EMBL" id="RZNH01000066">
    <property type="protein sequence ID" value="NOU62299.1"/>
    <property type="molecule type" value="Genomic_DNA"/>
</dbReference>
<evidence type="ECO:0008006" key="3">
    <source>
        <dbReference type="Google" id="ProtNLM"/>
    </source>
</evidence>
<dbReference type="RefSeq" id="WP_171597555.1">
    <property type="nucleotide sequence ID" value="NZ_RZNH01000066.1"/>
</dbReference>
<comment type="caution">
    <text evidence="1">The sequence shown here is derived from an EMBL/GenBank/DDBJ whole genome shotgun (WGS) entry which is preliminary data.</text>
</comment>
<evidence type="ECO:0000313" key="2">
    <source>
        <dbReference type="Proteomes" id="UP000732105"/>
    </source>
</evidence>
<accession>A0ABX1X2I3</accession>
<dbReference type="Proteomes" id="UP000732105">
    <property type="component" value="Unassembled WGS sequence"/>
</dbReference>
<gene>
    <name evidence="1" type="ORF">ELS83_21110</name>
</gene>
<organism evidence="1 2">
    <name type="scientific">Marinifilum caeruleilacunae</name>
    <dbReference type="NCBI Taxonomy" id="2499076"/>
    <lineage>
        <taxon>Bacteria</taxon>
        <taxon>Pseudomonadati</taxon>
        <taxon>Bacteroidota</taxon>
        <taxon>Bacteroidia</taxon>
        <taxon>Marinilabiliales</taxon>
        <taxon>Marinifilaceae</taxon>
    </lineage>
</organism>